<keyword evidence="3" id="KW-0472">Membrane</keyword>
<dbReference type="AlphaFoldDB" id="A0A5N6R9B1"/>
<keyword evidence="2" id="KW-0430">Lectin</keyword>
<dbReference type="EMBL" id="CM017325">
    <property type="protein sequence ID" value="KAE8056388.1"/>
    <property type="molecule type" value="Genomic_DNA"/>
</dbReference>
<sequence>MTNPGGEGLAFILAADPTLPEGSDWQWFGIVNASTNEFSQVVAIEFDTRQRLQSYPKDLEDFHVGLDVNSIYSIEQAMIHGRGSSMMAKILLSVNGTGEYMPMIFWRLNLSNHLPEMVYVGFSASISNYIELNCIKSWEFDVEDIDEGLELLWVWITVWITVPAVLIVIISGIVFYYFWERKHREQPEDAYPRIEDQIRGSSMAPRKFKLRELRSIFTSDSVGWGGDDAGGWG</sequence>
<feature type="domain" description="Legume lectin" evidence="4">
    <location>
        <begin position="4"/>
        <end position="147"/>
    </location>
</feature>
<comment type="similarity">
    <text evidence="1">Belongs to the leguminous lectin family.</text>
</comment>
<dbReference type="Pfam" id="PF00139">
    <property type="entry name" value="Lectin_legB"/>
    <property type="match status" value="1"/>
</dbReference>
<evidence type="ECO:0000256" key="2">
    <source>
        <dbReference type="ARBA" id="ARBA00022734"/>
    </source>
</evidence>
<dbReference type="Gene3D" id="2.60.120.200">
    <property type="match status" value="1"/>
</dbReference>
<name>A0A5N6R9B1_9ROSI</name>
<dbReference type="Proteomes" id="UP000327013">
    <property type="component" value="Chromosome 5"/>
</dbReference>
<dbReference type="InterPro" id="IPR050258">
    <property type="entry name" value="Leguminous_Lectin"/>
</dbReference>
<evidence type="ECO:0000259" key="4">
    <source>
        <dbReference type="Pfam" id="PF00139"/>
    </source>
</evidence>
<dbReference type="InterPro" id="IPR001220">
    <property type="entry name" value="Legume_lectin_dom"/>
</dbReference>
<keyword evidence="3" id="KW-1133">Transmembrane helix</keyword>
<dbReference type="PANTHER" id="PTHR32401">
    <property type="entry name" value="CONCANAVALIN A-LIKE LECTIN FAMILY PROTEIN"/>
    <property type="match status" value="1"/>
</dbReference>
<proteinExistence type="inferred from homology"/>
<feature type="transmembrane region" description="Helical" evidence="3">
    <location>
        <begin position="152"/>
        <end position="179"/>
    </location>
</feature>
<dbReference type="SUPFAM" id="SSF49899">
    <property type="entry name" value="Concanavalin A-like lectins/glucanases"/>
    <property type="match status" value="1"/>
</dbReference>
<dbReference type="OrthoDB" id="1000467at2759"/>
<evidence type="ECO:0000256" key="3">
    <source>
        <dbReference type="SAM" id="Phobius"/>
    </source>
</evidence>
<protein>
    <recommendedName>
        <fullName evidence="4">Legume lectin domain-containing protein</fullName>
    </recommendedName>
</protein>
<dbReference type="InterPro" id="IPR013320">
    <property type="entry name" value="ConA-like_dom_sf"/>
</dbReference>
<evidence type="ECO:0000313" key="5">
    <source>
        <dbReference type="EMBL" id="KAE8056388.1"/>
    </source>
</evidence>
<evidence type="ECO:0000256" key="1">
    <source>
        <dbReference type="ARBA" id="ARBA00007606"/>
    </source>
</evidence>
<gene>
    <name evidence="5" type="ORF">FH972_013166</name>
</gene>
<accession>A0A5N6R9B1</accession>
<keyword evidence="3" id="KW-0812">Transmembrane</keyword>
<keyword evidence="6" id="KW-1185">Reference proteome</keyword>
<dbReference type="PANTHER" id="PTHR32401:SF53">
    <property type="entry name" value="LEGUME LECTIN DOMAIN-CONTAINING PROTEIN"/>
    <property type="match status" value="1"/>
</dbReference>
<reference evidence="5 6" key="1">
    <citation type="submission" date="2019-06" db="EMBL/GenBank/DDBJ databases">
        <title>A chromosomal-level reference genome of Carpinus fangiana (Coryloideae, Betulaceae).</title>
        <authorList>
            <person name="Yang X."/>
            <person name="Wang Z."/>
            <person name="Zhang L."/>
            <person name="Hao G."/>
            <person name="Liu J."/>
            <person name="Yang Y."/>
        </authorList>
    </citation>
    <scope>NUCLEOTIDE SEQUENCE [LARGE SCALE GENOMIC DNA]</scope>
    <source>
        <strain evidence="5">Cfa_2016G</strain>
        <tissue evidence="5">Leaf</tissue>
    </source>
</reference>
<dbReference type="GO" id="GO:0030246">
    <property type="term" value="F:carbohydrate binding"/>
    <property type="evidence" value="ECO:0007669"/>
    <property type="project" value="UniProtKB-KW"/>
</dbReference>
<organism evidence="5 6">
    <name type="scientific">Carpinus fangiana</name>
    <dbReference type="NCBI Taxonomy" id="176857"/>
    <lineage>
        <taxon>Eukaryota</taxon>
        <taxon>Viridiplantae</taxon>
        <taxon>Streptophyta</taxon>
        <taxon>Embryophyta</taxon>
        <taxon>Tracheophyta</taxon>
        <taxon>Spermatophyta</taxon>
        <taxon>Magnoliopsida</taxon>
        <taxon>eudicotyledons</taxon>
        <taxon>Gunneridae</taxon>
        <taxon>Pentapetalae</taxon>
        <taxon>rosids</taxon>
        <taxon>fabids</taxon>
        <taxon>Fagales</taxon>
        <taxon>Betulaceae</taxon>
        <taxon>Carpinus</taxon>
    </lineage>
</organism>
<evidence type="ECO:0000313" key="6">
    <source>
        <dbReference type="Proteomes" id="UP000327013"/>
    </source>
</evidence>